<dbReference type="InterPro" id="IPR050289">
    <property type="entry name" value="TorD/DmsD_chaperones"/>
</dbReference>
<dbReference type="InterPro" id="IPR020945">
    <property type="entry name" value="DMSO/NO3_reduct_chaperone"/>
</dbReference>
<evidence type="ECO:0000313" key="3">
    <source>
        <dbReference type="Proteomes" id="UP000199657"/>
    </source>
</evidence>
<dbReference type="OrthoDB" id="8526323at2"/>
<evidence type="ECO:0000256" key="1">
    <source>
        <dbReference type="ARBA" id="ARBA00023186"/>
    </source>
</evidence>
<dbReference type="STRING" id="406100.SAMN04488052_10289"/>
<dbReference type="Pfam" id="PF02613">
    <property type="entry name" value="Nitrate_red_del"/>
    <property type="match status" value="1"/>
</dbReference>
<proteinExistence type="predicted"/>
<dbReference type="Gene3D" id="1.10.3480.10">
    <property type="entry name" value="TorD-like"/>
    <property type="match status" value="1"/>
</dbReference>
<keyword evidence="1" id="KW-0143">Chaperone</keyword>
<keyword evidence="3" id="KW-1185">Reference proteome</keyword>
<evidence type="ECO:0000313" key="2">
    <source>
        <dbReference type="EMBL" id="SEO66936.1"/>
    </source>
</evidence>
<dbReference type="InterPro" id="IPR036411">
    <property type="entry name" value="TorD-like_sf"/>
</dbReference>
<dbReference type="PANTHER" id="PTHR34227:SF1">
    <property type="entry name" value="DIMETHYL SULFOXIDE REDUCTASE CHAPERONE-RELATED"/>
    <property type="match status" value="1"/>
</dbReference>
<organism evidence="2 3">
    <name type="scientific">Aquisalimonas asiatica</name>
    <dbReference type="NCBI Taxonomy" id="406100"/>
    <lineage>
        <taxon>Bacteria</taxon>
        <taxon>Pseudomonadati</taxon>
        <taxon>Pseudomonadota</taxon>
        <taxon>Gammaproteobacteria</taxon>
        <taxon>Chromatiales</taxon>
        <taxon>Ectothiorhodospiraceae</taxon>
        <taxon>Aquisalimonas</taxon>
    </lineage>
</organism>
<dbReference type="Proteomes" id="UP000199657">
    <property type="component" value="Unassembled WGS sequence"/>
</dbReference>
<dbReference type="AlphaFoldDB" id="A0A1H8RKQ8"/>
<accession>A0A1H8RKQ8</accession>
<protein>
    <submittedName>
        <fullName evidence="2">Chaperone TorD involved in molybdoenzyme TorA maturation</fullName>
    </submittedName>
</protein>
<dbReference type="PANTHER" id="PTHR34227">
    <property type="entry name" value="CHAPERONE PROTEIN YCDY"/>
    <property type="match status" value="1"/>
</dbReference>
<dbReference type="EMBL" id="FOEG01000002">
    <property type="protein sequence ID" value="SEO66936.1"/>
    <property type="molecule type" value="Genomic_DNA"/>
</dbReference>
<dbReference type="SUPFAM" id="SSF89155">
    <property type="entry name" value="TorD-like"/>
    <property type="match status" value="1"/>
</dbReference>
<reference evidence="2 3" key="1">
    <citation type="submission" date="2016-10" db="EMBL/GenBank/DDBJ databases">
        <authorList>
            <person name="de Groot N.N."/>
        </authorList>
    </citation>
    <scope>NUCLEOTIDE SEQUENCE [LARGE SCALE GENOMIC DNA]</scope>
    <source>
        <strain evidence="2 3">CGMCC 1.6291</strain>
    </source>
</reference>
<name>A0A1H8RKQ8_9GAMM</name>
<dbReference type="RefSeq" id="WP_091640586.1">
    <property type="nucleotide sequence ID" value="NZ_FOEG01000002.1"/>
</dbReference>
<sequence>MSTTEWSVPGAGAATREDELRAGTWTLLGRLLAAPPDREVIDLLRGISRGSGKGESDNLAAAWQALRKAAERVGIEAADREFHDLFIGVGGGEITPYASWYQTGSLMERPLVVLRQDLQQLGVERQEGNSEPEDHAAAICDVMALIISDPDVSFEWQRELFQKHVEPWMETFFRDVEQSGNADFYRAVGQVGAAFVALEQDYFSMLA</sequence>
<gene>
    <name evidence="2" type="ORF">SAMN04488052_10289</name>
</gene>